<name>A0ABU6XEQ3_9FABA</name>
<dbReference type="Proteomes" id="UP001341840">
    <property type="component" value="Unassembled WGS sequence"/>
</dbReference>
<gene>
    <name evidence="1" type="ORF">PIB30_043451</name>
</gene>
<keyword evidence="2" id="KW-1185">Reference proteome</keyword>
<sequence length="88" mass="9845">MVIGVVLGYSCFHLTDAYRLSLGSFGPQDWLTVANQWERRCAQRIRALRTLQVLNAAAEIEKSEAVKAKAKAKAKDELESAMTNFKVM</sequence>
<evidence type="ECO:0000313" key="1">
    <source>
        <dbReference type="EMBL" id="MED6196034.1"/>
    </source>
</evidence>
<reference evidence="1 2" key="1">
    <citation type="journal article" date="2023" name="Plants (Basel)">
        <title>Bridging the Gap: Combining Genomics and Transcriptomics Approaches to Understand Stylosanthes scabra, an Orphan Legume from the Brazilian Caatinga.</title>
        <authorList>
            <person name="Ferreira-Neto J.R.C."/>
            <person name="da Silva M.D."/>
            <person name="Binneck E."/>
            <person name="de Melo N.F."/>
            <person name="da Silva R.H."/>
            <person name="de Melo A.L.T.M."/>
            <person name="Pandolfi V."/>
            <person name="Bustamante F.O."/>
            <person name="Brasileiro-Vidal A.C."/>
            <person name="Benko-Iseppon A.M."/>
        </authorList>
    </citation>
    <scope>NUCLEOTIDE SEQUENCE [LARGE SCALE GENOMIC DNA]</scope>
    <source>
        <tissue evidence="1">Leaves</tissue>
    </source>
</reference>
<proteinExistence type="predicted"/>
<dbReference type="EMBL" id="JASCZI010211702">
    <property type="protein sequence ID" value="MED6196034.1"/>
    <property type="molecule type" value="Genomic_DNA"/>
</dbReference>
<accession>A0ABU6XEQ3</accession>
<protein>
    <submittedName>
        <fullName evidence="1">Uncharacterized protein</fullName>
    </submittedName>
</protein>
<comment type="caution">
    <text evidence="1">The sequence shown here is derived from an EMBL/GenBank/DDBJ whole genome shotgun (WGS) entry which is preliminary data.</text>
</comment>
<organism evidence="1 2">
    <name type="scientific">Stylosanthes scabra</name>
    <dbReference type="NCBI Taxonomy" id="79078"/>
    <lineage>
        <taxon>Eukaryota</taxon>
        <taxon>Viridiplantae</taxon>
        <taxon>Streptophyta</taxon>
        <taxon>Embryophyta</taxon>
        <taxon>Tracheophyta</taxon>
        <taxon>Spermatophyta</taxon>
        <taxon>Magnoliopsida</taxon>
        <taxon>eudicotyledons</taxon>
        <taxon>Gunneridae</taxon>
        <taxon>Pentapetalae</taxon>
        <taxon>rosids</taxon>
        <taxon>fabids</taxon>
        <taxon>Fabales</taxon>
        <taxon>Fabaceae</taxon>
        <taxon>Papilionoideae</taxon>
        <taxon>50 kb inversion clade</taxon>
        <taxon>dalbergioids sensu lato</taxon>
        <taxon>Dalbergieae</taxon>
        <taxon>Pterocarpus clade</taxon>
        <taxon>Stylosanthes</taxon>
    </lineage>
</organism>
<evidence type="ECO:0000313" key="2">
    <source>
        <dbReference type="Proteomes" id="UP001341840"/>
    </source>
</evidence>